<dbReference type="InterPro" id="IPR058525">
    <property type="entry name" value="DUF8212"/>
</dbReference>
<dbReference type="InParanoid" id="A0A409WC72"/>
<dbReference type="OrthoDB" id="2654851at2759"/>
<feature type="domain" description="Heterokaryon incompatibility" evidence="1">
    <location>
        <begin position="1301"/>
        <end position="1430"/>
    </location>
</feature>
<evidence type="ECO:0000259" key="1">
    <source>
        <dbReference type="Pfam" id="PF06985"/>
    </source>
</evidence>
<sequence length="1923" mass="216372">PPLHTWGDDEVTFQEFSSKTSTGKSGYLKIRWSCEQAKMDGCKYVCIDTCCIDKTSSSELSEAINSIPSGKRDKQGLFEASRWFTRGWTLQELIAARYVIFYDCNWVEIGTKSSLHKAISRITGVPQAMLADIGEALLGSFCIAQRMSWAANRHTTRKEDTAYCLMGVFNVNMPVLYGEGGEKAFIRLQHEIMKGSDDQSIFAWTDGSEHSLSVSQPREESASSSVLASHPRFFQDGRYISALDSTHSLGSPFSMTNKGLHISLPLLQVRTARPRDFLTHGTVFNSASIEYLALLNCSKNGKDRLGVYLAQQVSGKYRRISPGLLGTLSDVFHSPDPQRDIQGTSELYIDTSLSRPNEFLPYSAWNLSAVLLLLDCNVVDCSSMYYTQRPKNSKRLEDDKGSAFALTIETKQTQPERAIILLVKGIRTSCAIYLPSDTPSSKGNIEDCVELFAASKYVGLDRATRTLARGVELTVEIRPRTGPDCCVIIQCTDREEIPRQTGKQVADPARRRRDIREYEKEQMRYSQGEACVTIYSKEVSELPPDRKRFGSWMAGLPHLHPRRGPSDFDLCSLRHSFLLPMSTSLLQNRTRAHVCFKAPSFKAEPTPPLFSVSRIPSHPTLRSSSSFTPSSSWEDTCYLRLFWFILVLDVAFSSVNASVMRLINVETLQLCEIPKPDTDHPFAILSHTWGNDEVSFQEFSTKTGTEKAGYSKIVRFCAEAELHKFKYAWIDTCCIDKTSSSELSEAINSMYAWYKEANVCYAYLSDVDSDEGVPDKRSLRRSRWFTRGWTLQELIAPQYVVFYDRDWNEMGTKLSLRQEISDITGVPIELLSGVPEAPLGSFCIAQRMSWAANRQTTRDEDIAYCLMGIFDVNMPILYGEGKKAFIRLQEEILKRSDDQSLFAWIRLGESDSKATELASSELEASELLSSELAAFQEHFLILSKFSWSLLYPHLSSVLASSPAYFQYGRFIKSIKTSGGQASPYSVTNKGLHISLPLIRTNDRVTLQQFSDDNERFEDSTSFLAVLGCKIVDEDTPLAIILVRLSSGRYIRIATDSLSRASRKARQSGMEPLPLPDPCELYIDTSDSFAHLSRDHLVISTTEDKPDSIELNIVNCDLEECGNASFSSFPNKWYFFALRIKSRKAGQGDAMIVLAHKEDTVGISCSVYQPTGATTFDQILLEWCTKRKDQLQQNILGPMATDRATLVLTNGDKITVSVNIGADPRFSVVIKSGNHQPSQARIGRTSRMYGEMQRNYQAKWLDWNVYSREIYLLPQDKQHYLDETWEGSLLCKVQESGLSQPYAILSHTWEDDEVTFQEFSAKTGTEKVGYQKIVRCCDQAKLDGFEYVWVDTCCIDKTSSSELSEAINSMFQWYKQARVCYVYMSDVRWEDQTILRGFQNQGYSNVHRVKGSHGQLFEDSRWFTRGWTLQELIAPSHVVIYDCDWVEIGTKDSLQDDISSITGIPPTVLADANAMCRYPTAQRMSWAAFRQTTRREDIAYCLMGIFEVNMPILYGEGDKAFVRLQHEIIKSSVDQTIFAWVGFSLKDVESTAAKSRIRRPGDSPLTLSEMRQRLKAPEDAASYPSSDEYKMSSVFASHPFAFRCGRYINRIGATPSPFSITNKGLHISLPLVLTNQKMQGTMIAGDGRIFIGIIDCSFYDFGTGESTKLGVFLAQHTPDYYTRIYAELLCPASCVLKLMGGSSTVYRAPSPSTLYIGASASLARRDDWTTSATHTPNIEATLLLVNCTLARFDKRMVAVVLSKPVPTGVLRTFAFRIKTNRPDADQAIVVLLIGSPGPPKLSCAVYLPSDSPSSNQEFDNWLEQHARKPHGHRFTTDRAIQRLPRGDEVVVAVNPNPRSPLSYFVTVRCLNSGVILPNPGQARFVPKTPKQVFDQRVYEEKQRDHKHEWCGGTILSQEISLLLD</sequence>
<feature type="domain" description="DUF8212" evidence="2">
    <location>
        <begin position="883"/>
        <end position="1034"/>
    </location>
</feature>
<dbReference type="Pfam" id="PF06985">
    <property type="entry name" value="HET"/>
    <property type="match status" value="2"/>
</dbReference>
<reference evidence="3 4" key="1">
    <citation type="journal article" date="2018" name="Evol. Lett.">
        <title>Horizontal gene cluster transfer increased hallucinogenic mushroom diversity.</title>
        <authorList>
            <person name="Reynolds H.T."/>
            <person name="Vijayakumar V."/>
            <person name="Gluck-Thaler E."/>
            <person name="Korotkin H.B."/>
            <person name="Matheny P.B."/>
            <person name="Slot J.C."/>
        </authorList>
    </citation>
    <scope>NUCLEOTIDE SEQUENCE [LARGE SCALE GENOMIC DNA]</scope>
    <source>
        <strain evidence="3 4">SRW20</strain>
    </source>
</reference>
<dbReference type="Proteomes" id="UP000284706">
    <property type="component" value="Unassembled WGS sequence"/>
</dbReference>
<comment type="caution">
    <text evidence="3">The sequence shown here is derived from an EMBL/GenBank/DDBJ whole genome shotgun (WGS) entry which is preliminary data.</text>
</comment>
<dbReference type="EMBL" id="NHYE01005194">
    <property type="protein sequence ID" value="PPQ76117.1"/>
    <property type="molecule type" value="Genomic_DNA"/>
</dbReference>
<dbReference type="Pfam" id="PF26640">
    <property type="entry name" value="DUF8212"/>
    <property type="match status" value="2"/>
</dbReference>
<evidence type="ECO:0008006" key="5">
    <source>
        <dbReference type="Google" id="ProtNLM"/>
    </source>
</evidence>
<accession>A0A409WC72</accession>
<evidence type="ECO:0000259" key="2">
    <source>
        <dbReference type="Pfam" id="PF26640"/>
    </source>
</evidence>
<feature type="non-terminal residue" evidence="3">
    <location>
        <position position="1"/>
    </location>
</feature>
<evidence type="ECO:0000313" key="3">
    <source>
        <dbReference type="EMBL" id="PPQ76117.1"/>
    </source>
</evidence>
<protein>
    <recommendedName>
        <fullName evidence="5">Heterokaryon incompatibility domain-containing protein</fullName>
    </recommendedName>
</protein>
<dbReference type="PANTHER" id="PTHR10622">
    <property type="entry name" value="HET DOMAIN-CONTAINING PROTEIN"/>
    <property type="match status" value="1"/>
</dbReference>
<gene>
    <name evidence="3" type="ORF">CVT26_011672</name>
</gene>
<dbReference type="PANTHER" id="PTHR10622:SF10">
    <property type="entry name" value="HET DOMAIN-CONTAINING PROTEIN"/>
    <property type="match status" value="1"/>
</dbReference>
<keyword evidence="4" id="KW-1185">Reference proteome</keyword>
<dbReference type="InterPro" id="IPR010730">
    <property type="entry name" value="HET"/>
</dbReference>
<feature type="domain" description="Heterokaryon incompatibility" evidence="1">
    <location>
        <begin position="682"/>
        <end position="781"/>
    </location>
</feature>
<proteinExistence type="predicted"/>
<dbReference type="STRING" id="231916.A0A409WC72"/>
<organism evidence="3 4">
    <name type="scientific">Gymnopilus dilepis</name>
    <dbReference type="NCBI Taxonomy" id="231916"/>
    <lineage>
        <taxon>Eukaryota</taxon>
        <taxon>Fungi</taxon>
        <taxon>Dikarya</taxon>
        <taxon>Basidiomycota</taxon>
        <taxon>Agaricomycotina</taxon>
        <taxon>Agaricomycetes</taxon>
        <taxon>Agaricomycetidae</taxon>
        <taxon>Agaricales</taxon>
        <taxon>Agaricineae</taxon>
        <taxon>Hymenogastraceae</taxon>
        <taxon>Gymnopilus</taxon>
    </lineage>
</organism>
<feature type="domain" description="DUF8212" evidence="2">
    <location>
        <begin position="183"/>
        <end position="300"/>
    </location>
</feature>
<name>A0A409WC72_9AGAR</name>
<evidence type="ECO:0000313" key="4">
    <source>
        <dbReference type="Proteomes" id="UP000284706"/>
    </source>
</evidence>